<organism evidence="3 4">
    <name type="scientific">Imshaugia aleurites</name>
    <dbReference type="NCBI Taxonomy" id="172621"/>
    <lineage>
        <taxon>Eukaryota</taxon>
        <taxon>Fungi</taxon>
        <taxon>Dikarya</taxon>
        <taxon>Ascomycota</taxon>
        <taxon>Pezizomycotina</taxon>
        <taxon>Lecanoromycetes</taxon>
        <taxon>OSLEUM clade</taxon>
        <taxon>Lecanoromycetidae</taxon>
        <taxon>Lecanorales</taxon>
        <taxon>Lecanorineae</taxon>
        <taxon>Parmeliaceae</taxon>
        <taxon>Imshaugia</taxon>
    </lineage>
</organism>
<dbReference type="Gene3D" id="1.10.287.2610">
    <property type="match status" value="1"/>
</dbReference>
<protein>
    <submittedName>
        <fullName evidence="3">Uncharacterized protein</fullName>
    </submittedName>
</protein>
<gene>
    <name evidence="3" type="ORF">IMSHALPRED_004650</name>
</gene>
<proteinExistence type="predicted"/>
<dbReference type="AlphaFoldDB" id="A0A8H3ILA6"/>
<feature type="compositionally biased region" description="Polar residues" evidence="2">
    <location>
        <begin position="559"/>
        <end position="576"/>
    </location>
</feature>
<dbReference type="PANTHER" id="PTHR45615">
    <property type="entry name" value="MYOSIN HEAVY CHAIN, NON-MUSCLE"/>
    <property type="match status" value="1"/>
</dbReference>
<evidence type="ECO:0000256" key="1">
    <source>
        <dbReference type="SAM" id="Coils"/>
    </source>
</evidence>
<feature type="coiled-coil region" evidence="1">
    <location>
        <begin position="368"/>
        <end position="532"/>
    </location>
</feature>
<dbReference type="EMBL" id="CAJPDT010000023">
    <property type="protein sequence ID" value="CAF9919535.1"/>
    <property type="molecule type" value="Genomic_DNA"/>
</dbReference>
<keyword evidence="4" id="KW-1185">Reference proteome</keyword>
<dbReference type="Proteomes" id="UP000664534">
    <property type="component" value="Unassembled WGS sequence"/>
</dbReference>
<dbReference type="SUPFAM" id="SSF90257">
    <property type="entry name" value="Myosin rod fragments"/>
    <property type="match status" value="1"/>
</dbReference>
<feature type="coiled-coil region" evidence="1">
    <location>
        <begin position="248"/>
        <end position="331"/>
    </location>
</feature>
<evidence type="ECO:0000256" key="2">
    <source>
        <dbReference type="SAM" id="MobiDB-lite"/>
    </source>
</evidence>
<keyword evidence="1" id="KW-0175">Coiled coil</keyword>
<evidence type="ECO:0000313" key="4">
    <source>
        <dbReference type="Proteomes" id="UP000664534"/>
    </source>
</evidence>
<reference evidence="3" key="1">
    <citation type="submission" date="2021-03" db="EMBL/GenBank/DDBJ databases">
        <authorList>
            <person name="Tagirdzhanova G."/>
        </authorList>
    </citation>
    <scope>NUCLEOTIDE SEQUENCE</scope>
</reference>
<evidence type="ECO:0000313" key="3">
    <source>
        <dbReference type="EMBL" id="CAF9919535.1"/>
    </source>
</evidence>
<feature type="region of interest" description="Disordered" evidence="2">
    <location>
        <begin position="559"/>
        <end position="588"/>
    </location>
</feature>
<accession>A0A8H3ILA6</accession>
<dbReference type="OrthoDB" id="5385475at2759"/>
<feature type="compositionally biased region" description="Low complexity" evidence="2">
    <location>
        <begin position="578"/>
        <end position="588"/>
    </location>
</feature>
<name>A0A8H3ILA6_9LECA</name>
<dbReference type="PANTHER" id="PTHR45615:SF80">
    <property type="entry name" value="GRIP DOMAIN-CONTAINING PROTEIN"/>
    <property type="match status" value="1"/>
</dbReference>
<comment type="caution">
    <text evidence="3">The sequence shown here is derived from an EMBL/GenBank/DDBJ whole genome shotgun (WGS) entry which is preliminary data.</text>
</comment>
<sequence length="588" mass="64625">MSGAHKDPILDQALTELERLVVVWGDLTATGGANPFISNLVDKKVTEMYSRCMDAIHVISFDDIRRLFDIYNGIWLNGDAEASGIDDISLFIAKKLEQRINSHPSRLKSDAPRRSALELFEDLEFWSALKTMPKGTFVLWGPLTGAITKIISFNVAACPIDGVAILGSLRVVEIGAKLMRALPRKHHSKILRAINSHMMRMTMADSQRGDGHAQISAQSAVIGDGGIPQAGALAPELTTAKNTHILVTADLQTEIRRLQEQAVQYEATITELNEDKEIYTQENIQYEATIAKLNEDKKFYTQENVDLEGQVHDLQSEMVELKSENAALRQLDSKHQSSIHKLNEEIGTLRQTVIDQKYAHDTDDKIYDGSFQSRAEKLSEELAEAEEDKAALARDNARLAVEKASAAESLADVEEDNAALARDNARLAVEKAGAEKSLAEAEDSKTAMSNEIHELGMTNDRLEQQLQDANDSLEEAEDDRATLSMIVEKLTSEKGRLEQELKDALEEAEDDRATLGRNVGKLTSEKARLEKELAGAQGILRQISTFSASIRPIATDDISQMSNADADTDTASSTGVLTPPSSTQTTPS</sequence>